<feature type="domain" description="Endonuclease/exonuclease/phosphatase" evidence="2">
    <location>
        <begin position="222"/>
        <end position="328"/>
    </location>
</feature>
<gene>
    <name evidence="3" type="ORF">R3W88_033601</name>
</gene>
<feature type="region of interest" description="Disordered" evidence="1">
    <location>
        <begin position="1"/>
        <end position="27"/>
    </location>
</feature>
<feature type="compositionally biased region" description="Polar residues" evidence="1">
    <location>
        <begin position="122"/>
        <end position="131"/>
    </location>
</feature>
<dbReference type="Gene3D" id="3.60.10.10">
    <property type="entry name" value="Endonuclease/exonuclease/phosphatase"/>
    <property type="match status" value="1"/>
</dbReference>
<dbReference type="Pfam" id="PF03372">
    <property type="entry name" value="Exo_endo_phos"/>
    <property type="match status" value="1"/>
</dbReference>
<dbReference type="GO" id="GO:0003824">
    <property type="term" value="F:catalytic activity"/>
    <property type="evidence" value="ECO:0007669"/>
    <property type="project" value="InterPro"/>
</dbReference>
<proteinExistence type="predicted"/>
<reference evidence="3 4" key="1">
    <citation type="submission" date="2023-10" db="EMBL/GenBank/DDBJ databases">
        <title>Genome-Wide Identification Analysis in wild type Solanum Pinnatisectum Reveals Some Genes Defensing Phytophthora Infestans.</title>
        <authorList>
            <person name="Sun C."/>
        </authorList>
    </citation>
    <scope>NUCLEOTIDE SEQUENCE [LARGE SCALE GENOMIC DNA]</scope>
    <source>
        <strain evidence="3">LQN</strain>
        <tissue evidence="3">Leaf</tissue>
    </source>
</reference>
<sequence>MTKSEERRTHEDREIQSSSTTTESTQGNNKHALILYVVGIDPTIAAIERYNAAQWNYIAKPKMDISQKLPADIKVEDPNGREFNQKVCLIIGYKCSAKGEEHKQKAGKRKTEWQQKRGEQQGEPSKTSENSGLVEIEEEVVSPRQERVNLHEGQGIRNVQEENVEKWEETRGKSTTKGQRQHMGMAKISIANDFGPLHDHDTRRVADMGKGFGGAVKVECKGINAKFSFTTIYGLHTIVDRRSLWEQLRRIYNNQQTPWVAMGDYNIIHRGEDRMVGSPVTDAEIKDFDYYLRDASMTILKDIGRDFTWTNGHTYSRIDWALVNTRWMVTMPSMEVQILDHGCSNHSPLSINFVQ</sequence>
<dbReference type="SUPFAM" id="SSF56219">
    <property type="entry name" value="DNase I-like"/>
    <property type="match status" value="1"/>
</dbReference>
<evidence type="ECO:0000256" key="1">
    <source>
        <dbReference type="SAM" id="MobiDB-lite"/>
    </source>
</evidence>
<name>A0AAV9K135_9SOLN</name>
<evidence type="ECO:0000313" key="3">
    <source>
        <dbReference type="EMBL" id="KAK4706884.1"/>
    </source>
</evidence>
<keyword evidence="4" id="KW-1185">Reference proteome</keyword>
<dbReference type="InterPro" id="IPR005135">
    <property type="entry name" value="Endo/exonuclease/phosphatase"/>
</dbReference>
<evidence type="ECO:0000259" key="2">
    <source>
        <dbReference type="Pfam" id="PF03372"/>
    </source>
</evidence>
<feature type="compositionally biased region" description="Basic and acidic residues" evidence="1">
    <location>
        <begin position="1"/>
        <end position="15"/>
    </location>
</feature>
<feature type="region of interest" description="Disordered" evidence="1">
    <location>
        <begin position="99"/>
        <end position="133"/>
    </location>
</feature>
<dbReference type="InterPro" id="IPR036691">
    <property type="entry name" value="Endo/exonu/phosph_ase_sf"/>
</dbReference>
<accession>A0AAV9K135</accession>
<evidence type="ECO:0000313" key="4">
    <source>
        <dbReference type="Proteomes" id="UP001311915"/>
    </source>
</evidence>
<feature type="compositionally biased region" description="Basic and acidic residues" evidence="1">
    <location>
        <begin position="99"/>
        <end position="120"/>
    </location>
</feature>
<dbReference type="AlphaFoldDB" id="A0AAV9K135"/>
<organism evidence="3 4">
    <name type="scientific">Solanum pinnatisectum</name>
    <name type="common">tansyleaf nightshade</name>
    <dbReference type="NCBI Taxonomy" id="50273"/>
    <lineage>
        <taxon>Eukaryota</taxon>
        <taxon>Viridiplantae</taxon>
        <taxon>Streptophyta</taxon>
        <taxon>Embryophyta</taxon>
        <taxon>Tracheophyta</taxon>
        <taxon>Spermatophyta</taxon>
        <taxon>Magnoliopsida</taxon>
        <taxon>eudicotyledons</taxon>
        <taxon>Gunneridae</taxon>
        <taxon>Pentapetalae</taxon>
        <taxon>asterids</taxon>
        <taxon>lamiids</taxon>
        <taxon>Solanales</taxon>
        <taxon>Solanaceae</taxon>
        <taxon>Solanoideae</taxon>
        <taxon>Solaneae</taxon>
        <taxon>Solanum</taxon>
    </lineage>
</organism>
<dbReference type="EMBL" id="JAWPEI010000043">
    <property type="protein sequence ID" value="KAK4706884.1"/>
    <property type="molecule type" value="Genomic_DNA"/>
</dbReference>
<dbReference type="PANTHER" id="PTHR33710:SF65">
    <property type="entry name" value="ENDONUCLEASE_EXONUCLEASE_PHOSPHATASE"/>
    <property type="match status" value="1"/>
</dbReference>
<comment type="caution">
    <text evidence="3">The sequence shown here is derived from an EMBL/GenBank/DDBJ whole genome shotgun (WGS) entry which is preliminary data.</text>
</comment>
<dbReference type="PANTHER" id="PTHR33710">
    <property type="entry name" value="BNAC02G09200D PROTEIN"/>
    <property type="match status" value="1"/>
</dbReference>
<dbReference type="Proteomes" id="UP001311915">
    <property type="component" value="Unassembled WGS sequence"/>
</dbReference>
<protein>
    <recommendedName>
        <fullName evidence="2">Endonuclease/exonuclease/phosphatase domain-containing protein</fullName>
    </recommendedName>
</protein>